<evidence type="ECO:0000313" key="10">
    <source>
        <dbReference type="Proteomes" id="UP001199044"/>
    </source>
</evidence>
<sequence length="104" mass="11481">MNKIMLCCSAGMSTSKLVKKMEAAAKQEGIEVQIDAFGASEFSNHVADYEVVLIGPQVKYMKPDLQKIADPYGISVEPIDMMDYGMQNGEKVLHFALDLINEHA</sequence>
<dbReference type="Gene3D" id="3.40.50.2300">
    <property type="match status" value="1"/>
</dbReference>
<evidence type="ECO:0000256" key="4">
    <source>
        <dbReference type="ARBA" id="ARBA00022679"/>
    </source>
</evidence>
<evidence type="ECO:0000313" key="9">
    <source>
        <dbReference type="EMBL" id="MCA2016353.1"/>
    </source>
</evidence>
<protein>
    <submittedName>
        <fullName evidence="9">PTS sugar transporter subunit IIB</fullName>
    </submittedName>
</protein>
<keyword evidence="1" id="KW-0813">Transport</keyword>
<dbReference type="InterPro" id="IPR003501">
    <property type="entry name" value="PTS_EIIB_2/3"/>
</dbReference>
<keyword evidence="3 9" id="KW-0762">Sugar transport</keyword>
<dbReference type="PROSITE" id="PS51100">
    <property type="entry name" value="PTS_EIIB_TYPE_3"/>
    <property type="match status" value="1"/>
</dbReference>
<dbReference type="InterPro" id="IPR051819">
    <property type="entry name" value="PTS_sugar-specific_EIIB"/>
</dbReference>
<keyword evidence="5" id="KW-0598">Phosphotransferase system</keyword>
<evidence type="ECO:0000256" key="3">
    <source>
        <dbReference type="ARBA" id="ARBA00022597"/>
    </source>
</evidence>
<evidence type="ECO:0000256" key="7">
    <source>
        <dbReference type="PROSITE-ProRule" id="PRU00423"/>
    </source>
</evidence>
<keyword evidence="4" id="KW-0808">Transferase</keyword>
<evidence type="ECO:0000256" key="1">
    <source>
        <dbReference type="ARBA" id="ARBA00022448"/>
    </source>
</evidence>
<dbReference type="EMBL" id="JAIWIU010000056">
    <property type="protein sequence ID" value="MCA2016353.1"/>
    <property type="molecule type" value="Genomic_DNA"/>
</dbReference>
<organism evidence="9 10">
    <name type="scientific">Vibrio tritonius</name>
    <dbReference type="NCBI Taxonomy" id="1435069"/>
    <lineage>
        <taxon>Bacteria</taxon>
        <taxon>Pseudomonadati</taxon>
        <taxon>Pseudomonadota</taxon>
        <taxon>Gammaproteobacteria</taxon>
        <taxon>Vibrionales</taxon>
        <taxon>Vibrionaceae</taxon>
        <taxon>Vibrio</taxon>
    </lineage>
</organism>
<dbReference type="Proteomes" id="UP001199044">
    <property type="component" value="Unassembled WGS sequence"/>
</dbReference>
<evidence type="ECO:0000256" key="2">
    <source>
        <dbReference type="ARBA" id="ARBA00022553"/>
    </source>
</evidence>
<dbReference type="RefSeq" id="WP_225250404.1">
    <property type="nucleotide sequence ID" value="NZ_JAIWIU010000056.1"/>
</dbReference>
<dbReference type="CDD" id="cd05564">
    <property type="entry name" value="PTS_IIB_chitobiose_lichenan"/>
    <property type="match status" value="1"/>
</dbReference>
<proteinExistence type="predicted"/>
<accession>A0ABS7YKZ7</accession>
<gene>
    <name evidence="9" type="ORF">LDJ79_09545</name>
</gene>
<dbReference type="InterPro" id="IPR013012">
    <property type="entry name" value="PTS_EIIB_3"/>
</dbReference>
<evidence type="ECO:0000259" key="8">
    <source>
        <dbReference type="PROSITE" id="PS51100"/>
    </source>
</evidence>
<name>A0ABS7YKZ7_9VIBR</name>
<feature type="modified residue" description="Phosphocysteine; by EIIA" evidence="7">
    <location>
        <position position="8"/>
    </location>
</feature>
<evidence type="ECO:0000256" key="5">
    <source>
        <dbReference type="ARBA" id="ARBA00022683"/>
    </source>
</evidence>
<dbReference type="Pfam" id="PF02302">
    <property type="entry name" value="PTS_IIB"/>
    <property type="match status" value="1"/>
</dbReference>
<dbReference type="SUPFAM" id="SSF52794">
    <property type="entry name" value="PTS system IIB component-like"/>
    <property type="match status" value="1"/>
</dbReference>
<dbReference type="PANTHER" id="PTHR34581">
    <property type="entry name" value="PTS SYSTEM N,N'-DIACETYLCHITOBIOSE-SPECIFIC EIIB COMPONENT"/>
    <property type="match status" value="1"/>
</dbReference>
<comment type="caution">
    <text evidence="9">The sequence shown here is derived from an EMBL/GenBank/DDBJ whole genome shotgun (WGS) entry which is preliminary data.</text>
</comment>
<reference evidence="10" key="1">
    <citation type="submission" date="2023-07" db="EMBL/GenBank/DDBJ databases">
        <title>Molecular identification of indigenous halophilic bacteria isolated from red sea cost, biodegradation of synthetic dyes and assessment of degraded metabolite toxicity.</title>
        <authorList>
            <person name="Chaieb K."/>
            <person name="Altayb H.N."/>
        </authorList>
    </citation>
    <scope>NUCLEOTIDE SEQUENCE [LARGE SCALE GENOMIC DNA]</scope>
    <source>
        <strain evidence="10">K20</strain>
    </source>
</reference>
<evidence type="ECO:0000256" key="6">
    <source>
        <dbReference type="ARBA" id="ARBA00022777"/>
    </source>
</evidence>
<keyword evidence="6" id="KW-0418">Kinase</keyword>
<keyword evidence="10" id="KW-1185">Reference proteome</keyword>
<dbReference type="InterPro" id="IPR036095">
    <property type="entry name" value="PTS_EIIB-like_sf"/>
</dbReference>
<feature type="domain" description="PTS EIIB type-3" evidence="8">
    <location>
        <begin position="1"/>
        <end position="104"/>
    </location>
</feature>
<keyword evidence="2" id="KW-0597">Phosphoprotein</keyword>
<dbReference type="PANTHER" id="PTHR34581:SF2">
    <property type="entry name" value="PTS SYSTEM N,N'-DIACETYLCHITOBIOSE-SPECIFIC EIIB COMPONENT"/>
    <property type="match status" value="1"/>
</dbReference>